<dbReference type="PANTHER" id="PTHR44307:SF2">
    <property type="entry name" value="PHOSPHOETHANOLAMINE METHYLTRANSFERASE ISOFORM X1"/>
    <property type="match status" value="1"/>
</dbReference>
<feature type="domain" description="Methyltransferase type 11" evidence="5">
    <location>
        <begin position="71"/>
        <end position="168"/>
    </location>
</feature>
<dbReference type="Pfam" id="PF08241">
    <property type="entry name" value="Methyltransf_11"/>
    <property type="match status" value="1"/>
</dbReference>
<evidence type="ECO:0000313" key="6">
    <source>
        <dbReference type="EMBL" id="VAV98957.1"/>
    </source>
</evidence>
<keyword evidence="2 6" id="KW-0489">Methyltransferase</keyword>
<comment type="pathway">
    <text evidence="4">Phospholipid metabolism.</text>
</comment>
<evidence type="ECO:0000256" key="1">
    <source>
        <dbReference type="ARBA" id="ARBA00005189"/>
    </source>
</evidence>
<evidence type="ECO:0000256" key="2">
    <source>
        <dbReference type="ARBA" id="ARBA00022603"/>
    </source>
</evidence>
<dbReference type="CDD" id="cd02440">
    <property type="entry name" value="AdoMet_MTases"/>
    <property type="match status" value="1"/>
</dbReference>
<evidence type="ECO:0000256" key="3">
    <source>
        <dbReference type="ARBA" id="ARBA00022679"/>
    </source>
</evidence>
<sequence>MPGKIEDIVKDHYSVGDLADRILAGLKQDGKDLDNITTADLSVVDEFHIGGHAATQYLLSKMQFGPTDHVLDVGSGIGGAARTIASSTGSQVTGIDLTPEYVETSKILSRLTGLDDRVAFETASALDLPFEDGTFDAAVTLHVAMNIKERDQLYSEMFRVLKPGATVAIYDVMKTNDEPLDFPVPWAETQDSSYLVSPEQMQDYLTAAGFENIITDDRSKFAMAYFDQRIASADNPPALGPHLVMGDTVREKFGNIKGNMIKGRIAPVLMTANRP</sequence>
<dbReference type="GO" id="GO:0008757">
    <property type="term" value="F:S-adenosylmethionine-dependent methyltransferase activity"/>
    <property type="evidence" value="ECO:0007669"/>
    <property type="project" value="InterPro"/>
</dbReference>
<gene>
    <name evidence="6" type="ORF">MNBD_ALPHA08-1782</name>
</gene>
<dbReference type="EMBL" id="UOEC01000157">
    <property type="protein sequence ID" value="VAV98957.1"/>
    <property type="molecule type" value="Genomic_DNA"/>
</dbReference>
<dbReference type="GO" id="GO:0032259">
    <property type="term" value="P:methylation"/>
    <property type="evidence" value="ECO:0007669"/>
    <property type="project" value="UniProtKB-KW"/>
</dbReference>
<reference evidence="6" key="1">
    <citation type="submission" date="2018-06" db="EMBL/GenBank/DDBJ databases">
        <authorList>
            <person name="Zhirakovskaya E."/>
        </authorList>
    </citation>
    <scope>NUCLEOTIDE SEQUENCE</scope>
</reference>
<keyword evidence="3 6" id="KW-0808">Transferase</keyword>
<comment type="pathway">
    <text evidence="1">Lipid metabolism.</text>
</comment>
<dbReference type="Gene3D" id="3.40.50.150">
    <property type="entry name" value="Vaccinia Virus protein VP39"/>
    <property type="match status" value="1"/>
</dbReference>
<protein>
    <submittedName>
        <fullName evidence="6">Probable sterol methyltransferase</fullName>
    </submittedName>
</protein>
<evidence type="ECO:0000256" key="4">
    <source>
        <dbReference type="ARBA" id="ARBA00025707"/>
    </source>
</evidence>
<name>A0A3B0S2G0_9ZZZZ</name>
<dbReference type="AlphaFoldDB" id="A0A3B0S2G0"/>
<accession>A0A3B0S2G0</accession>
<proteinExistence type="predicted"/>
<dbReference type="SUPFAM" id="SSF53335">
    <property type="entry name" value="S-adenosyl-L-methionine-dependent methyltransferases"/>
    <property type="match status" value="1"/>
</dbReference>
<dbReference type="InterPro" id="IPR013216">
    <property type="entry name" value="Methyltransf_11"/>
</dbReference>
<dbReference type="PANTHER" id="PTHR44307">
    <property type="entry name" value="PHOSPHOETHANOLAMINE METHYLTRANSFERASE"/>
    <property type="match status" value="1"/>
</dbReference>
<organism evidence="6">
    <name type="scientific">hydrothermal vent metagenome</name>
    <dbReference type="NCBI Taxonomy" id="652676"/>
    <lineage>
        <taxon>unclassified sequences</taxon>
        <taxon>metagenomes</taxon>
        <taxon>ecological metagenomes</taxon>
    </lineage>
</organism>
<evidence type="ECO:0000259" key="5">
    <source>
        <dbReference type="Pfam" id="PF08241"/>
    </source>
</evidence>
<dbReference type="InterPro" id="IPR029063">
    <property type="entry name" value="SAM-dependent_MTases_sf"/>
</dbReference>